<accession>A0AC34QAV1</accession>
<protein>
    <submittedName>
        <fullName evidence="2">Uncharacterized protein</fullName>
    </submittedName>
</protein>
<organism evidence="1 2">
    <name type="scientific">Panagrolaimus sp. JU765</name>
    <dbReference type="NCBI Taxonomy" id="591449"/>
    <lineage>
        <taxon>Eukaryota</taxon>
        <taxon>Metazoa</taxon>
        <taxon>Ecdysozoa</taxon>
        <taxon>Nematoda</taxon>
        <taxon>Chromadorea</taxon>
        <taxon>Rhabditida</taxon>
        <taxon>Tylenchina</taxon>
        <taxon>Panagrolaimomorpha</taxon>
        <taxon>Panagrolaimoidea</taxon>
        <taxon>Panagrolaimidae</taxon>
        <taxon>Panagrolaimus</taxon>
    </lineage>
</organism>
<evidence type="ECO:0000313" key="1">
    <source>
        <dbReference type="Proteomes" id="UP000887576"/>
    </source>
</evidence>
<dbReference type="Proteomes" id="UP000887576">
    <property type="component" value="Unplaced"/>
</dbReference>
<proteinExistence type="predicted"/>
<name>A0AC34QAV1_9BILA</name>
<reference evidence="2" key="1">
    <citation type="submission" date="2022-11" db="UniProtKB">
        <authorList>
            <consortium name="WormBaseParasite"/>
        </authorList>
    </citation>
    <scope>IDENTIFICATION</scope>
</reference>
<sequence>MNSAPVSEQNVALPDSDSVVANNHLTAELPIFSSTDLYQDSQGVYYLEYHEPVDNCHYLPKADETQLKSGFTSDVLHVQTIQDDINVKYEFDKRYCAKNLTVHNPESVFALPTIYMPNNGILSSDTIFMPSFNCSLPTPPPPISGFSLPSINDLFGGKMKNVSRRPRRQPFDYISLLDLNRVKYNRWKSSIDFAKEQCGNRDQLLSFIMTLLEDSRKSNQHVQWLTETDVIQSPRCFEFKNTVEIAEMYSKLIGQKKSFKSISARLYLNDWTINYVKVLKKVPGMQRNRYELLPDLISNNFGQNNQTVVIVDPKIHSPIEILKIL</sequence>
<evidence type="ECO:0000313" key="2">
    <source>
        <dbReference type="WBParaSite" id="JU765_v2.g14573.t1"/>
    </source>
</evidence>
<dbReference type="WBParaSite" id="JU765_v2.g14573.t1">
    <property type="protein sequence ID" value="JU765_v2.g14573.t1"/>
    <property type="gene ID" value="JU765_v2.g14573"/>
</dbReference>